<feature type="region of interest" description="Disordered" evidence="6">
    <location>
        <begin position="133"/>
        <end position="167"/>
    </location>
</feature>
<evidence type="ECO:0000256" key="2">
    <source>
        <dbReference type="ARBA" id="ARBA00023015"/>
    </source>
</evidence>
<evidence type="ECO:0000256" key="5">
    <source>
        <dbReference type="ARBA" id="ARBA00023242"/>
    </source>
</evidence>
<feature type="compositionally biased region" description="Polar residues" evidence="6">
    <location>
        <begin position="1"/>
        <end position="11"/>
    </location>
</feature>
<proteinExistence type="predicted"/>
<feature type="compositionally biased region" description="Low complexity" evidence="6">
    <location>
        <begin position="403"/>
        <end position="412"/>
    </location>
</feature>
<feature type="region of interest" description="Disordered" evidence="6">
    <location>
        <begin position="771"/>
        <end position="793"/>
    </location>
</feature>
<dbReference type="InterPro" id="IPR006594">
    <property type="entry name" value="LisH"/>
</dbReference>
<dbReference type="PROSITE" id="PS50896">
    <property type="entry name" value="LISH"/>
    <property type="match status" value="1"/>
</dbReference>
<organism evidence="7 8">
    <name type="scientific">Maudiozyma exigua</name>
    <name type="common">Yeast</name>
    <name type="synonym">Kazachstania exigua</name>
    <dbReference type="NCBI Taxonomy" id="34358"/>
    <lineage>
        <taxon>Eukaryota</taxon>
        <taxon>Fungi</taxon>
        <taxon>Dikarya</taxon>
        <taxon>Ascomycota</taxon>
        <taxon>Saccharomycotina</taxon>
        <taxon>Saccharomycetes</taxon>
        <taxon>Saccharomycetales</taxon>
        <taxon>Saccharomycetaceae</taxon>
        <taxon>Maudiozyma</taxon>
    </lineage>
</organism>
<feature type="compositionally biased region" description="Polar residues" evidence="6">
    <location>
        <begin position="599"/>
        <end position="615"/>
    </location>
</feature>
<feature type="compositionally biased region" description="Basic and acidic residues" evidence="6">
    <location>
        <begin position="458"/>
        <end position="474"/>
    </location>
</feature>
<feature type="compositionally biased region" description="Low complexity" evidence="6">
    <location>
        <begin position="433"/>
        <end position="446"/>
    </location>
</feature>
<feature type="compositionally biased region" description="Low complexity" evidence="6">
    <location>
        <begin position="12"/>
        <end position="60"/>
    </location>
</feature>
<feature type="compositionally biased region" description="Polar residues" evidence="6">
    <location>
        <begin position="958"/>
        <end position="968"/>
    </location>
</feature>
<reference evidence="7 8" key="1">
    <citation type="submission" date="2020-11" db="EMBL/GenBank/DDBJ databases">
        <title>Kefir isolates.</title>
        <authorList>
            <person name="Marcisauskas S."/>
            <person name="Kim Y."/>
            <person name="Blasche S."/>
        </authorList>
    </citation>
    <scope>NUCLEOTIDE SEQUENCE [LARGE SCALE GENOMIC DNA]</scope>
    <source>
        <strain evidence="7 8">OG2</strain>
    </source>
</reference>
<feature type="region of interest" description="Disordered" evidence="6">
    <location>
        <begin position="958"/>
        <end position="997"/>
    </location>
</feature>
<dbReference type="PANTHER" id="PTHR45093">
    <property type="entry name" value="TRANSCRIPTION ACTIVATOR MSS11"/>
    <property type="match status" value="1"/>
</dbReference>
<dbReference type="GO" id="GO:0005634">
    <property type="term" value="C:nucleus"/>
    <property type="evidence" value="ECO:0007669"/>
    <property type="project" value="UniProtKB-SubCell"/>
</dbReference>
<dbReference type="SMART" id="SM00667">
    <property type="entry name" value="LisH"/>
    <property type="match status" value="1"/>
</dbReference>
<feature type="region of interest" description="Disordered" evidence="6">
    <location>
        <begin position="805"/>
        <end position="889"/>
    </location>
</feature>
<dbReference type="Pfam" id="PF08513">
    <property type="entry name" value="LisH"/>
    <property type="match status" value="1"/>
</dbReference>
<feature type="compositionally biased region" description="Polar residues" evidence="6">
    <location>
        <begin position="492"/>
        <end position="533"/>
    </location>
</feature>
<keyword evidence="5" id="KW-0539">Nucleus</keyword>
<keyword evidence="2" id="KW-0805">Transcription regulation</keyword>
<feature type="region of interest" description="Disordered" evidence="6">
    <location>
        <begin position="1"/>
        <end position="72"/>
    </location>
</feature>
<keyword evidence="8" id="KW-1185">Reference proteome</keyword>
<evidence type="ECO:0000313" key="7">
    <source>
        <dbReference type="EMBL" id="KAG0660552.1"/>
    </source>
</evidence>
<evidence type="ECO:0000256" key="3">
    <source>
        <dbReference type="ARBA" id="ARBA00023159"/>
    </source>
</evidence>
<name>A0A9P6W263_MAUEX</name>
<feature type="compositionally biased region" description="Polar residues" evidence="6">
    <location>
        <begin position="139"/>
        <end position="163"/>
    </location>
</feature>
<feature type="region of interest" description="Disordered" evidence="6">
    <location>
        <begin position="265"/>
        <end position="354"/>
    </location>
</feature>
<evidence type="ECO:0000256" key="1">
    <source>
        <dbReference type="ARBA" id="ARBA00004123"/>
    </source>
</evidence>
<feature type="compositionally biased region" description="Polar residues" evidence="6">
    <location>
        <begin position="413"/>
        <end position="432"/>
    </location>
</feature>
<feature type="compositionally biased region" description="Low complexity" evidence="6">
    <location>
        <begin position="558"/>
        <end position="592"/>
    </location>
</feature>
<feature type="compositionally biased region" description="Polar residues" evidence="6">
    <location>
        <begin position="777"/>
        <end position="792"/>
    </location>
</feature>
<feature type="compositionally biased region" description="Polar residues" evidence="6">
    <location>
        <begin position="720"/>
        <end position="739"/>
    </location>
</feature>
<dbReference type="EMBL" id="PUHR01000174">
    <property type="protein sequence ID" value="KAG0660552.1"/>
    <property type="molecule type" value="Genomic_DNA"/>
</dbReference>
<dbReference type="AlphaFoldDB" id="A0A9P6W263"/>
<dbReference type="OrthoDB" id="5600002at2759"/>
<dbReference type="Proteomes" id="UP000750334">
    <property type="component" value="Unassembled WGS sequence"/>
</dbReference>
<comment type="subcellular location">
    <subcellularLocation>
        <location evidence="1">Nucleus</location>
    </subcellularLocation>
</comment>
<gene>
    <name evidence="7" type="primary">FLO8</name>
    <name evidence="7" type="ORF">C6P45_001569</name>
</gene>
<feature type="region of interest" description="Disordered" evidence="6">
    <location>
        <begin position="373"/>
        <end position="739"/>
    </location>
</feature>
<feature type="compositionally biased region" description="Low complexity" evidence="6">
    <location>
        <begin position="332"/>
        <end position="354"/>
    </location>
</feature>
<evidence type="ECO:0000256" key="6">
    <source>
        <dbReference type="SAM" id="MobiDB-lite"/>
    </source>
</evidence>
<protein>
    <submittedName>
        <fullName evidence="7">Transcriptional activator flo8</fullName>
    </submittedName>
</protein>
<dbReference type="PANTHER" id="PTHR45093:SF2">
    <property type="entry name" value="LISH DOMAIN-CONTAINING PROTEIN"/>
    <property type="match status" value="1"/>
</dbReference>
<keyword evidence="4" id="KW-0804">Transcription</keyword>
<feature type="compositionally biased region" description="Polar residues" evidence="6">
    <location>
        <begin position="305"/>
        <end position="331"/>
    </location>
</feature>
<feature type="compositionally biased region" description="Polar residues" evidence="6">
    <location>
        <begin position="623"/>
        <end position="656"/>
    </location>
</feature>
<sequence>MDNKFVSQQNQGDSGSPDSNNSNNPNYQQFQQQFQMSQQMAQRMSQQQYQQQQMMGQQHQHIPGSTVPPQQHINNPNVMNSTGMNYTSSIGSSTSSNGTPANIEQLNNQKRLLNTYIQDFLLKSNLKNSAESFSKEAEMSSQGKLNKNDDGQNSSGSSASPGGTNHFKPLYDTQQGFLYEWWQLFWDLFNIKSNRDGSEIAQVYYQIINSQRQLEQIQRNIAIQAAKTQYIAERRGEYKNESLEPMELAQLLSKQPALMNGMGYQRSMNSPMSNTQYVMPQQQQQQQQMQQAQQAQQAQHVQRQSSGYIPSRTSQQMRAPMQGSMTNSTASPVTTNNGNVPTTNTQRKKQLLQQRQQQIQQQQIILQQQQQQQQQMRERNQHQHQHQQQQQGYGTPQVPPNQFPMNQQQQQNYDMSMNGPQQQAPYNWNQKNSGSMSVMQQPQQMSPHDTTRSNTQGIKEKRSRNEKNKQDSSRSHSASAANSGKSFGGTPGSSYRNQYANDNTTGNPMNQNSMIPATNVANPNTSFSKSGPTSKRKASTQKEKGKTTRQAAKKKRSTSANNNNTAANASAANTATTNNYTGSNNNGSVVSTPVDTKDTPNFTFAENKNIHNTPGTMKKMSKRSFSTTQLGSGISDPNSPRTVSSTHGPASTGLTSNKKDMLPPNGVSPHVIYSPQYKMLSSQSITPRNPVPESLSKEPSKTTQTRRKSTTSLNNKLGAPSSNVTNNNDMGPSASAGNNISWEPLVSNFKNGKNNGNNKFSTSEPVTPLYSSIAPPASNSAKQSSQLSTVDEQSAFHEMDTAIKSKKNALSAKTEKNGSTTSKSSKGKSQKANRNSKQGGTSDHPNSSKSSVKDTADATLLGRPEGIDTSIKGNRDIGGSNDSNNKHSSALDVHDNIAHNYNTNDASTNYMFGNNIADDDMLFMNTIMDNDKDHFGMNMNMNMGMGADMDIQDTNLLNKDLHPTSSQNDSKKDQHDDQLNHPDDMDADNDFPFDSWA</sequence>
<feature type="compositionally biased region" description="Polar residues" evidence="6">
    <location>
        <begin position="832"/>
        <end position="850"/>
    </location>
</feature>
<evidence type="ECO:0000256" key="4">
    <source>
        <dbReference type="ARBA" id="ARBA00023163"/>
    </source>
</evidence>
<comment type="caution">
    <text evidence="7">The sequence shown here is derived from an EMBL/GenBank/DDBJ whole genome shotgun (WGS) entry which is preliminary data.</text>
</comment>
<accession>A0A9P6W263</accession>
<evidence type="ECO:0000313" key="8">
    <source>
        <dbReference type="Proteomes" id="UP000750334"/>
    </source>
</evidence>
<keyword evidence="3" id="KW-0010">Activator</keyword>
<feature type="compositionally biased region" description="Basic and acidic residues" evidence="6">
    <location>
        <begin position="969"/>
        <end position="984"/>
    </location>
</feature>
<feature type="compositionally biased region" description="Low complexity" evidence="6">
    <location>
        <begin position="281"/>
        <end position="304"/>
    </location>
</feature>
<feature type="compositionally biased region" description="Polar residues" evidence="6">
    <location>
        <begin position="266"/>
        <end position="280"/>
    </location>
</feature>